<dbReference type="Gene3D" id="3.30.70.560">
    <property type="entry name" value="7,8-Dihydro-6-hydroxymethylpterin-pyrophosphokinase HPPK"/>
    <property type="match status" value="1"/>
</dbReference>
<gene>
    <name evidence="9" type="ORF">MNBD_GAMMA23-2001</name>
</gene>
<sequence>MLEIAYIGLGSNLDNPLLQVKSAIKELNACKDITVNAVSNIYKSKPLKIISAEETEQPDYINAVVRINTYLSPIELLDALQALEKKHHRVTEYHWGPRSLDLDILLYSDLILTSERLTIPHKELTQRDFVVYPLNDIAPELDIPMHGKLENVLLAISKDNLVFVEKYLDVAGIIL</sequence>
<accession>A0A3B1AHC5</accession>
<evidence type="ECO:0000259" key="8">
    <source>
        <dbReference type="PROSITE" id="PS00794"/>
    </source>
</evidence>
<dbReference type="Pfam" id="PF01288">
    <property type="entry name" value="HPPK"/>
    <property type="match status" value="1"/>
</dbReference>
<evidence type="ECO:0000313" key="9">
    <source>
        <dbReference type="EMBL" id="VAW93284.1"/>
    </source>
</evidence>
<evidence type="ECO:0000256" key="4">
    <source>
        <dbReference type="ARBA" id="ARBA00022741"/>
    </source>
</evidence>
<evidence type="ECO:0000256" key="6">
    <source>
        <dbReference type="ARBA" id="ARBA00022840"/>
    </source>
</evidence>
<dbReference type="GO" id="GO:0016301">
    <property type="term" value="F:kinase activity"/>
    <property type="evidence" value="ECO:0007669"/>
    <property type="project" value="UniProtKB-KW"/>
</dbReference>
<reference evidence="9" key="1">
    <citation type="submission" date="2018-06" db="EMBL/GenBank/DDBJ databases">
        <authorList>
            <person name="Zhirakovskaya E."/>
        </authorList>
    </citation>
    <scope>NUCLEOTIDE SEQUENCE</scope>
</reference>
<dbReference type="PANTHER" id="PTHR43071">
    <property type="entry name" value="2-AMINO-4-HYDROXY-6-HYDROXYMETHYLDIHYDROPTERIDINE PYROPHOSPHOKINASE"/>
    <property type="match status" value="1"/>
</dbReference>
<comment type="pathway">
    <text evidence="1">Cofactor biosynthesis; tetrahydrofolate biosynthesis; 2-amino-4-hydroxy-6-hydroxymethyl-7,8-dihydropteridine diphosphate from 7,8-dihydroneopterin triphosphate: step 4/4.</text>
</comment>
<dbReference type="AlphaFoldDB" id="A0A3B1AHC5"/>
<dbReference type="PROSITE" id="PS00794">
    <property type="entry name" value="HPPK"/>
    <property type="match status" value="1"/>
</dbReference>
<evidence type="ECO:0000256" key="2">
    <source>
        <dbReference type="ARBA" id="ARBA00013253"/>
    </source>
</evidence>
<name>A0A3B1AHC5_9ZZZZ</name>
<proteinExistence type="predicted"/>
<protein>
    <recommendedName>
        <fullName evidence="2">2-amino-4-hydroxy-6-hydroxymethyldihydropteridine diphosphokinase</fullName>
        <ecNumber evidence="2">2.7.6.3</ecNumber>
    </recommendedName>
</protein>
<dbReference type="SUPFAM" id="SSF55083">
    <property type="entry name" value="6-hydroxymethyl-7,8-dihydropterin pyrophosphokinase, HPPK"/>
    <property type="match status" value="1"/>
</dbReference>
<evidence type="ECO:0000256" key="1">
    <source>
        <dbReference type="ARBA" id="ARBA00005051"/>
    </source>
</evidence>
<evidence type="ECO:0000256" key="7">
    <source>
        <dbReference type="ARBA" id="ARBA00022909"/>
    </source>
</evidence>
<dbReference type="GO" id="GO:0046654">
    <property type="term" value="P:tetrahydrofolate biosynthetic process"/>
    <property type="evidence" value="ECO:0007669"/>
    <property type="project" value="UniProtKB-UniPathway"/>
</dbReference>
<dbReference type="CDD" id="cd00483">
    <property type="entry name" value="HPPK"/>
    <property type="match status" value="1"/>
</dbReference>
<organism evidence="9">
    <name type="scientific">hydrothermal vent metagenome</name>
    <dbReference type="NCBI Taxonomy" id="652676"/>
    <lineage>
        <taxon>unclassified sequences</taxon>
        <taxon>metagenomes</taxon>
        <taxon>ecological metagenomes</taxon>
    </lineage>
</organism>
<keyword evidence="5 9" id="KW-0418">Kinase</keyword>
<keyword evidence="6" id="KW-0067">ATP-binding</keyword>
<dbReference type="EMBL" id="UOFT01000033">
    <property type="protein sequence ID" value="VAW93284.1"/>
    <property type="molecule type" value="Genomic_DNA"/>
</dbReference>
<evidence type="ECO:0000256" key="3">
    <source>
        <dbReference type="ARBA" id="ARBA00022679"/>
    </source>
</evidence>
<keyword evidence="3 9" id="KW-0808">Transferase</keyword>
<feature type="domain" description="7,8-dihydro-6-hydroxymethylpterin-pyrophosphokinase" evidence="8">
    <location>
        <begin position="94"/>
        <end position="105"/>
    </location>
</feature>
<evidence type="ECO:0000256" key="5">
    <source>
        <dbReference type="ARBA" id="ARBA00022777"/>
    </source>
</evidence>
<dbReference type="GO" id="GO:0005524">
    <property type="term" value="F:ATP binding"/>
    <property type="evidence" value="ECO:0007669"/>
    <property type="project" value="UniProtKB-KW"/>
</dbReference>
<keyword evidence="7" id="KW-0289">Folate biosynthesis</keyword>
<dbReference type="GO" id="GO:0046656">
    <property type="term" value="P:folic acid biosynthetic process"/>
    <property type="evidence" value="ECO:0007669"/>
    <property type="project" value="UniProtKB-KW"/>
</dbReference>
<dbReference type="NCBIfam" id="TIGR01498">
    <property type="entry name" value="folK"/>
    <property type="match status" value="1"/>
</dbReference>
<keyword evidence="4" id="KW-0547">Nucleotide-binding</keyword>
<dbReference type="EC" id="2.7.6.3" evidence="2"/>
<dbReference type="UniPathway" id="UPA00077">
    <property type="reaction ID" value="UER00155"/>
</dbReference>
<dbReference type="InterPro" id="IPR035907">
    <property type="entry name" value="Hppk_sf"/>
</dbReference>
<dbReference type="InterPro" id="IPR000550">
    <property type="entry name" value="Hppk"/>
</dbReference>
<dbReference type="PANTHER" id="PTHR43071:SF1">
    <property type="entry name" value="2-AMINO-4-HYDROXY-6-HYDROXYMETHYLDIHYDROPTERIDINE PYROPHOSPHOKINASE"/>
    <property type="match status" value="1"/>
</dbReference>
<dbReference type="GO" id="GO:0003848">
    <property type="term" value="F:2-amino-4-hydroxy-6-hydroxymethyldihydropteridine diphosphokinase activity"/>
    <property type="evidence" value="ECO:0007669"/>
    <property type="project" value="UniProtKB-EC"/>
</dbReference>